<name>A0AAF0WCX5_DAUCS</name>
<proteinExistence type="predicted"/>
<dbReference type="AlphaFoldDB" id="A0AAF0WCX5"/>
<protein>
    <submittedName>
        <fullName evidence="1">Uncharacterized protein</fullName>
    </submittedName>
</protein>
<dbReference type="EMBL" id="CP093343">
    <property type="protein sequence ID" value="WOG85720.1"/>
    <property type="molecule type" value="Genomic_DNA"/>
</dbReference>
<evidence type="ECO:0000313" key="2">
    <source>
        <dbReference type="Proteomes" id="UP000077755"/>
    </source>
</evidence>
<reference evidence="1" key="1">
    <citation type="journal article" date="2016" name="Nat. Genet.">
        <title>A high-quality carrot genome assembly provides new insights into carotenoid accumulation and asterid genome evolution.</title>
        <authorList>
            <person name="Iorizzo M."/>
            <person name="Ellison S."/>
            <person name="Senalik D."/>
            <person name="Zeng P."/>
            <person name="Satapoomin P."/>
            <person name="Huang J."/>
            <person name="Bowman M."/>
            <person name="Iovene M."/>
            <person name="Sanseverino W."/>
            <person name="Cavagnaro P."/>
            <person name="Yildiz M."/>
            <person name="Macko-Podgorni A."/>
            <person name="Moranska E."/>
            <person name="Grzebelus E."/>
            <person name="Grzebelus D."/>
            <person name="Ashrafi H."/>
            <person name="Zheng Z."/>
            <person name="Cheng S."/>
            <person name="Spooner D."/>
            <person name="Van Deynze A."/>
            <person name="Simon P."/>
        </authorList>
    </citation>
    <scope>NUCLEOTIDE SEQUENCE</scope>
    <source>
        <tissue evidence="1">Leaf</tissue>
    </source>
</reference>
<dbReference type="Proteomes" id="UP000077755">
    <property type="component" value="Chromosome 1"/>
</dbReference>
<accession>A0AAF0WCX5</accession>
<keyword evidence="2" id="KW-1185">Reference proteome</keyword>
<organism evidence="1 2">
    <name type="scientific">Daucus carota subsp. sativus</name>
    <name type="common">Carrot</name>
    <dbReference type="NCBI Taxonomy" id="79200"/>
    <lineage>
        <taxon>Eukaryota</taxon>
        <taxon>Viridiplantae</taxon>
        <taxon>Streptophyta</taxon>
        <taxon>Embryophyta</taxon>
        <taxon>Tracheophyta</taxon>
        <taxon>Spermatophyta</taxon>
        <taxon>Magnoliopsida</taxon>
        <taxon>eudicotyledons</taxon>
        <taxon>Gunneridae</taxon>
        <taxon>Pentapetalae</taxon>
        <taxon>asterids</taxon>
        <taxon>campanulids</taxon>
        <taxon>Apiales</taxon>
        <taxon>Apiaceae</taxon>
        <taxon>Apioideae</taxon>
        <taxon>Scandiceae</taxon>
        <taxon>Daucinae</taxon>
        <taxon>Daucus</taxon>
        <taxon>Daucus sect. Daucus</taxon>
    </lineage>
</organism>
<reference evidence="1" key="2">
    <citation type="submission" date="2022-03" db="EMBL/GenBank/DDBJ databases">
        <title>Draft title - Genomic analysis of global carrot germplasm unveils the trajectory of domestication and the origin of high carotenoid orange carrot.</title>
        <authorList>
            <person name="Iorizzo M."/>
            <person name="Ellison S."/>
            <person name="Senalik D."/>
            <person name="Macko-Podgorni A."/>
            <person name="Grzebelus D."/>
            <person name="Bostan H."/>
            <person name="Rolling W."/>
            <person name="Curaba J."/>
            <person name="Simon P."/>
        </authorList>
    </citation>
    <scope>NUCLEOTIDE SEQUENCE</scope>
    <source>
        <tissue evidence="1">Leaf</tissue>
    </source>
</reference>
<gene>
    <name evidence="1" type="ORF">DCAR_0104912</name>
</gene>
<sequence length="40" mass="4607">MRVGEGSTSWIWAICNWPNITLDSLLLTETLNNRTKKCKI</sequence>
<evidence type="ECO:0000313" key="1">
    <source>
        <dbReference type="EMBL" id="WOG85720.1"/>
    </source>
</evidence>